<protein>
    <recommendedName>
        <fullName evidence="4">Terminase small subunit, Nu1</fullName>
    </recommendedName>
</protein>
<proteinExistence type="predicted"/>
<dbReference type="Proteomes" id="UP000637002">
    <property type="component" value="Unassembled WGS sequence"/>
</dbReference>
<dbReference type="EMBL" id="BMGG01000011">
    <property type="protein sequence ID" value="GGC90457.1"/>
    <property type="molecule type" value="Genomic_DNA"/>
</dbReference>
<name>A0A916UVG2_9HYPH</name>
<feature type="region of interest" description="Disordered" evidence="1">
    <location>
        <begin position="54"/>
        <end position="77"/>
    </location>
</feature>
<gene>
    <name evidence="2" type="ORF">GCM10010994_55340</name>
</gene>
<feature type="compositionally biased region" description="Basic and acidic residues" evidence="1">
    <location>
        <begin position="67"/>
        <end position="77"/>
    </location>
</feature>
<evidence type="ECO:0000313" key="2">
    <source>
        <dbReference type="EMBL" id="GGC90457.1"/>
    </source>
</evidence>
<evidence type="ECO:0000256" key="1">
    <source>
        <dbReference type="SAM" id="MobiDB-lite"/>
    </source>
</evidence>
<evidence type="ECO:0008006" key="4">
    <source>
        <dbReference type="Google" id="ProtNLM"/>
    </source>
</evidence>
<comment type="caution">
    <text evidence="2">The sequence shown here is derived from an EMBL/GenBank/DDBJ whole genome shotgun (WGS) entry which is preliminary data.</text>
</comment>
<evidence type="ECO:0000313" key="3">
    <source>
        <dbReference type="Proteomes" id="UP000637002"/>
    </source>
</evidence>
<accession>A0A916UVG2</accession>
<keyword evidence="3" id="KW-1185">Reference proteome</keyword>
<reference evidence="2" key="1">
    <citation type="journal article" date="2014" name="Int. J. Syst. Evol. Microbiol.">
        <title>Complete genome sequence of Corynebacterium casei LMG S-19264T (=DSM 44701T), isolated from a smear-ripened cheese.</title>
        <authorList>
            <consortium name="US DOE Joint Genome Institute (JGI-PGF)"/>
            <person name="Walter F."/>
            <person name="Albersmeier A."/>
            <person name="Kalinowski J."/>
            <person name="Ruckert C."/>
        </authorList>
    </citation>
    <scope>NUCLEOTIDE SEQUENCE</scope>
    <source>
        <strain evidence="2">CGMCC 1.12919</strain>
    </source>
</reference>
<sequence>MTAVAAVQLAALFDCSERTIRDLAQRGVLAKVGRDRYDAPASVTAYIRHLREQPSARGSGSGDLNPEQERARKDRALADKTELQNAVTRGELVSAEDAEAAWVEMISIARSRLLAMPTKLGPALATMTTATEVQSAIEAEVTAALEDLAGTLVEGSEDPRAGGADSSG</sequence>
<organism evidence="2 3">
    <name type="scientific">Chelatococcus reniformis</name>
    <dbReference type="NCBI Taxonomy" id="1494448"/>
    <lineage>
        <taxon>Bacteria</taxon>
        <taxon>Pseudomonadati</taxon>
        <taxon>Pseudomonadota</taxon>
        <taxon>Alphaproteobacteria</taxon>
        <taxon>Hyphomicrobiales</taxon>
        <taxon>Chelatococcaceae</taxon>
        <taxon>Chelatococcus</taxon>
    </lineage>
</organism>
<dbReference type="AlphaFoldDB" id="A0A916UVG2"/>
<reference evidence="2" key="2">
    <citation type="submission" date="2020-09" db="EMBL/GenBank/DDBJ databases">
        <authorList>
            <person name="Sun Q."/>
            <person name="Zhou Y."/>
        </authorList>
    </citation>
    <scope>NUCLEOTIDE SEQUENCE</scope>
    <source>
        <strain evidence="2">CGMCC 1.12919</strain>
    </source>
</reference>
<dbReference type="RefSeq" id="WP_188612400.1">
    <property type="nucleotide sequence ID" value="NZ_BMGG01000011.1"/>
</dbReference>